<comment type="caution">
    <text evidence="2">The sequence shown here is derived from an EMBL/GenBank/DDBJ whole genome shotgun (WGS) entry which is preliminary data.</text>
</comment>
<name>A0A2N5SGU0_9BASI</name>
<dbReference type="EMBL" id="PGCI01000886">
    <property type="protein sequence ID" value="PLW12425.1"/>
    <property type="molecule type" value="Genomic_DNA"/>
</dbReference>
<evidence type="ECO:0000256" key="1">
    <source>
        <dbReference type="SAM" id="MobiDB-lite"/>
    </source>
</evidence>
<protein>
    <submittedName>
        <fullName evidence="2">Uncharacterized protein</fullName>
    </submittedName>
</protein>
<reference evidence="2 3" key="1">
    <citation type="submission" date="2017-11" db="EMBL/GenBank/DDBJ databases">
        <title>De novo assembly and phasing of dikaryotic genomes from two isolates of Puccinia coronata f. sp. avenae, the causal agent of oat crown rust.</title>
        <authorList>
            <person name="Miller M.E."/>
            <person name="Zhang Y."/>
            <person name="Omidvar V."/>
            <person name="Sperschneider J."/>
            <person name="Schwessinger B."/>
            <person name="Raley C."/>
            <person name="Palmer J.M."/>
            <person name="Garnica D."/>
            <person name="Upadhyaya N."/>
            <person name="Rathjen J."/>
            <person name="Taylor J.M."/>
            <person name="Park R.F."/>
            <person name="Dodds P.N."/>
            <person name="Hirsch C.D."/>
            <person name="Kianian S.F."/>
            <person name="Figueroa M."/>
        </authorList>
    </citation>
    <scope>NUCLEOTIDE SEQUENCE [LARGE SCALE GENOMIC DNA]</scope>
    <source>
        <strain evidence="2">12SD80</strain>
    </source>
</reference>
<gene>
    <name evidence="2" type="ORF">PCASD_21414</name>
</gene>
<feature type="region of interest" description="Disordered" evidence="1">
    <location>
        <begin position="20"/>
        <end position="45"/>
    </location>
</feature>
<evidence type="ECO:0000313" key="3">
    <source>
        <dbReference type="Proteomes" id="UP000235392"/>
    </source>
</evidence>
<evidence type="ECO:0000313" key="2">
    <source>
        <dbReference type="EMBL" id="PLW12425.1"/>
    </source>
</evidence>
<organism evidence="2 3">
    <name type="scientific">Puccinia coronata f. sp. avenae</name>
    <dbReference type="NCBI Taxonomy" id="200324"/>
    <lineage>
        <taxon>Eukaryota</taxon>
        <taxon>Fungi</taxon>
        <taxon>Dikarya</taxon>
        <taxon>Basidiomycota</taxon>
        <taxon>Pucciniomycotina</taxon>
        <taxon>Pucciniomycetes</taxon>
        <taxon>Pucciniales</taxon>
        <taxon>Pucciniaceae</taxon>
        <taxon>Puccinia</taxon>
    </lineage>
</organism>
<dbReference type="Proteomes" id="UP000235392">
    <property type="component" value="Unassembled WGS sequence"/>
</dbReference>
<proteinExistence type="predicted"/>
<accession>A0A2N5SGU0</accession>
<sequence length="60" mass="6529">MTADGGLALEATTTIPIEPLMAVSPGPNVHRDTVPHSPRSGSQQRHLQKAFVFELLKSHR</sequence>
<dbReference type="AlphaFoldDB" id="A0A2N5SGU0"/>